<protein>
    <submittedName>
        <fullName evidence="1">Uncharacterized protein</fullName>
    </submittedName>
</protein>
<sequence>MALDPSISLQTQPVQIQNPLTQYANVAAIQNAQQQNALTGLAIQKAQRDQSQADVLNSAFKAPGAVNADGSLNSNGILTNVANAGAGSAIPALSKQLTEATTAQLAQQKARIEGATTQLNAVGQVLNGVHDQASWDAARVWAHTNLGASSLDNAPAEYNPGLVEQAKNQALTAQQALDQHNKQLDYELQTRNADETQRHNLATEQTGAGQLAVARDNAATNRGTLAVAQQNANRQQQTATQANQQQQAVLQGGLATYDQALHTLDGLEKSPGLSKAVGFASSFPTLGGTDAANFEAQLDTFRAQNFLPMVANLKGMGALSDAEGKKLTDAVGALSTKQSEPAFRASLAGIKDTLMQARARLAGQLGTVAPGVSTAPANPVGSAVTAGTVKQAGGKSYRFDGHGWTEVQ</sequence>
<dbReference type="Proteomes" id="UP000198908">
    <property type="component" value="Unassembled WGS sequence"/>
</dbReference>
<reference evidence="2" key="1">
    <citation type="submission" date="2016-09" db="EMBL/GenBank/DDBJ databases">
        <authorList>
            <person name="Varghese N."/>
            <person name="Submissions S."/>
        </authorList>
    </citation>
    <scope>NUCLEOTIDE SEQUENCE [LARGE SCALE GENOMIC DNA]</scope>
    <source>
        <strain evidence="2">TNe-862</strain>
    </source>
</reference>
<proteinExistence type="predicted"/>
<dbReference type="OrthoDB" id="9100780at2"/>
<name>A0A1G6K398_9BURK</name>
<dbReference type="RefSeq" id="WP_091996150.1">
    <property type="nucleotide sequence ID" value="NZ_FMYQ01000005.1"/>
</dbReference>
<dbReference type="AlphaFoldDB" id="A0A1G6K398"/>
<evidence type="ECO:0000313" key="1">
    <source>
        <dbReference type="EMBL" id="SDC25417.1"/>
    </source>
</evidence>
<keyword evidence="2" id="KW-1185">Reference proteome</keyword>
<dbReference type="STRING" id="416944.SAMN05421548_10583"/>
<gene>
    <name evidence="1" type="ORF">SAMN05421548_10583</name>
</gene>
<accession>A0A1G6K398</accession>
<dbReference type="EMBL" id="FMYQ01000005">
    <property type="protein sequence ID" value="SDC25417.1"/>
    <property type="molecule type" value="Genomic_DNA"/>
</dbReference>
<organism evidence="1 2">
    <name type="scientific">Paraburkholderia lycopersici</name>
    <dbReference type="NCBI Taxonomy" id="416944"/>
    <lineage>
        <taxon>Bacteria</taxon>
        <taxon>Pseudomonadati</taxon>
        <taxon>Pseudomonadota</taxon>
        <taxon>Betaproteobacteria</taxon>
        <taxon>Burkholderiales</taxon>
        <taxon>Burkholderiaceae</taxon>
        <taxon>Paraburkholderia</taxon>
    </lineage>
</organism>
<evidence type="ECO:0000313" key="2">
    <source>
        <dbReference type="Proteomes" id="UP000198908"/>
    </source>
</evidence>